<name>A0ABT4RR46_9ACTN</name>
<dbReference type="Proteomes" id="UP001147700">
    <property type="component" value="Unassembled WGS sequence"/>
</dbReference>
<accession>A0ABT4RR46</accession>
<evidence type="ECO:0000313" key="2">
    <source>
        <dbReference type="EMBL" id="MDA0141048.1"/>
    </source>
</evidence>
<dbReference type="PANTHER" id="PTHR43586">
    <property type="entry name" value="CYSTEINE DESULFURASE"/>
    <property type="match status" value="1"/>
</dbReference>
<sequence length="341" mass="36628">MIANLWHPETVYLNTASFGLPPDPAWEALQRAQEDWRHGRVSWEHWTAVTDRARAEFATLVRAHPENVAVGANVSGLIAQVAAAIPDGSKVLSPEPEFTSLIFPFLAQAERGVTVDFVPLDRLAEAIDASIDVVAVSAVQSSTGELADLDAIAAAAEHHGARTVIDATHGIGWLPLDATRFDAVACAAYKWLMSPRGTAFLVLKPELAETLTPHQAGWYAANDPLTDQFGPPLRLAPNARRFDTSPAWFSWVGTEPALRVINEIGVEAIHAHDLALANRFRRGLGEPEGDSAIVTSAIDDATEKLARAGIMAAARAGRLRASFHLYNTEADVDAALDALSS</sequence>
<keyword evidence="3" id="KW-1185">Reference proteome</keyword>
<dbReference type="InterPro" id="IPR015424">
    <property type="entry name" value="PyrdxlP-dep_Trfase"/>
</dbReference>
<protein>
    <submittedName>
        <fullName evidence="2">Aminotransferase class V-fold PLP-dependent enzyme</fullName>
    </submittedName>
</protein>
<evidence type="ECO:0000259" key="1">
    <source>
        <dbReference type="Pfam" id="PF00266"/>
    </source>
</evidence>
<dbReference type="InterPro" id="IPR000192">
    <property type="entry name" value="Aminotrans_V_dom"/>
</dbReference>
<dbReference type="Pfam" id="PF00266">
    <property type="entry name" value="Aminotran_5"/>
    <property type="match status" value="1"/>
</dbReference>
<dbReference type="InterPro" id="IPR015422">
    <property type="entry name" value="PyrdxlP-dep_Trfase_small"/>
</dbReference>
<comment type="caution">
    <text evidence="2">The sequence shown here is derived from an EMBL/GenBank/DDBJ whole genome shotgun (WGS) entry which is preliminary data.</text>
</comment>
<dbReference type="SUPFAM" id="SSF53383">
    <property type="entry name" value="PLP-dependent transferases"/>
    <property type="match status" value="1"/>
</dbReference>
<keyword evidence="2" id="KW-0032">Aminotransferase</keyword>
<feature type="domain" description="Aminotransferase class V" evidence="1">
    <location>
        <begin position="47"/>
        <end position="288"/>
    </location>
</feature>
<gene>
    <name evidence="2" type="ORF">OJ962_26360</name>
</gene>
<dbReference type="PANTHER" id="PTHR43586:SF21">
    <property type="entry name" value="PYRIDOXAL PHOSPHATE (PLP)-DEPENDENT ASPARTATE AMINOTRANSFERASE SUPERFAMILY"/>
    <property type="match status" value="1"/>
</dbReference>
<dbReference type="InterPro" id="IPR015421">
    <property type="entry name" value="PyrdxlP-dep_Trfase_major"/>
</dbReference>
<dbReference type="EMBL" id="JAPCID010000049">
    <property type="protein sequence ID" value="MDA0141048.1"/>
    <property type="molecule type" value="Genomic_DNA"/>
</dbReference>
<dbReference type="Gene3D" id="3.40.640.10">
    <property type="entry name" value="Type I PLP-dependent aspartate aminotransferase-like (Major domain)"/>
    <property type="match status" value="1"/>
</dbReference>
<keyword evidence="2" id="KW-0808">Transferase</keyword>
<organism evidence="2 3">
    <name type="scientific">Solirubrobacter deserti</name>
    <dbReference type="NCBI Taxonomy" id="2282478"/>
    <lineage>
        <taxon>Bacteria</taxon>
        <taxon>Bacillati</taxon>
        <taxon>Actinomycetota</taxon>
        <taxon>Thermoleophilia</taxon>
        <taxon>Solirubrobacterales</taxon>
        <taxon>Solirubrobacteraceae</taxon>
        <taxon>Solirubrobacter</taxon>
    </lineage>
</organism>
<proteinExistence type="predicted"/>
<reference evidence="2" key="1">
    <citation type="submission" date="2022-10" db="EMBL/GenBank/DDBJ databases">
        <title>The WGS of Solirubrobacter sp. CPCC 204708.</title>
        <authorList>
            <person name="Jiang Z."/>
        </authorList>
    </citation>
    <scope>NUCLEOTIDE SEQUENCE</scope>
    <source>
        <strain evidence="2">CPCC 204708</strain>
    </source>
</reference>
<dbReference type="Gene3D" id="3.90.1150.10">
    <property type="entry name" value="Aspartate Aminotransferase, domain 1"/>
    <property type="match status" value="1"/>
</dbReference>
<dbReference type="GO" id="GO:0008483">
    <property type="term" value="F:transaminase activity"/>
    <property type="evidence" value="ECO:0007669"/>
    <property type="project" value="UniProtKB-KW"/>
</dbReference>
<evidence type="ECO:0000313" key="3">
    <source>
        <dbReference type="Proteomes" id="UP001147700"/>
    </source>
</evidence>